<proteinExistence type="predicted"/>
<sequence length="108" mass="11943">MNNSLISPWKVSATLGLSSIAGFVLGQLIGSRKQSANHILKMIKHDFKKEGPVIGSWVDTHAVPYQRYAVKADVYHGGITRLEDGHPVNYRFTADAHTGSLIELKRDN</sequence>
<comment type="caution">
    <text evidence="1">The sequence shown here is derived from an EMBL/GenBank/DDBJ whole genome shotgun (WGS) entry which is preliminary data.</text>
</comment>
<reference evidence="1" key="2">
    <citation type="submission" date="2021-04" db="EMBL/GenBank/DDBJ databases">
        <authorList>
            <person name="Gilroy R."/>
        </authorList>
    </citation>
    <scope>NUCLEOTIDE SEQUENCE</scope>
    <source>
        <strain evidence="1">ChiHejej3B27-2180</strain>
    </source>
</reference>
<accession>A0A9D1QRG8</accession>
<evidence type="ECO:0008006" key="3">
    <source>
        <dbReference type="Google" id="ProtNLM"/>
    </source>
</evidence>
<dbReference type="Proteomes" id="UP000886878">
    <property type="component" value="Unassembled WGS sequence"/>
</dbReference>
<evidence type="ECO:0000313" key="1">
    <source>
        <dbReference type="EMBL" id="HIW70840.1"/>
    </source>
</evidence>
<reference evidence="1" key="1">
    <citation type="journal article" date="2021" name="PeerJ">
        <title>Extensive microbial diversity within the chicken gut microbiome revealed by metagenomics and culture.</title>
        <authorList>
            <person name="Gilroy R."/>
            <person name="Ravi A."/>
            <person name="Getino M."/>
            <person name="Pursley I."/>
            <person name="Horton D.L."/>
            <person name="Alikhan N.F."/>
            <person name="Baker D."/>
            <person name="Gharbi K."/>
            <person name="Hall N."/>
            <person name="Watson M."/>
            <person name="Adriaenssens E.M."/>
            <person name="Foster-Nyarko E."/>
            <person name="Jarju S."/>
            <person name="Secka A."/>
            <person name="Antonio M."/>
            <person name="Oren A."/>
            <person name="Chaudhuri R.R."/>
            <person name="La Ragione R."/>
            <person name="Hildebrand F."/>
            <person name="Pallen M.J."/>
        </authorList>
    </citation>
    <scope>NUCLEOTIDE SEQUENCE</scope>
    <source>
        <strain evidence="1">ChiHejej3B27-2180</strain>
    </source>
</reference>
<evidence type="ECO:0000313" key="2">
    <source>
        <dbReference type="Proteomes" id="UP000886878"/>
    </source>
</evidence>
<protein>
    <recommendedName>
        <fullName evidence="3">PepSY domain-containing protein</fullName>
    </recommendedName>
</protein>
<dbReference type="AlphaFoldDB" id="A0A9D1QRG8"/>
<dbReference type="EMBL" id="DXGK01000121">
    <property type="protein sequence ID" value="HIW70840.1"/>
    <property type="molecule type" value="Genomic_DNA"/>
</dbReference>
<name>A0A9D1QRG8_9LACO</name>
<gene>
    <name evidence="1" type="ORF">H9876_05700</name>
</gene>
<organism evidence="1 2">
    <name type="scientific">Candidatus Limosilactobacillus merdipullorum</name>
    <dbReference type="NCBI Taxonomy" id="2838653"/>
    <lineage>
        <taxon>Bacteria</taxon>
        <taxon>Bacillati</taxon>
        <taxon>Bacillota</taxon>
        <taxon>Bacilli</taxon>
        <taxon>Lactobacillales</taxon>
        <taxon>Lactobacillaceae</taxon>
        <taxon>Limosilactobacillus</taxon>
    </lineage>
</organism>